<dbReference type="SMART" id="SM00387">
    <property type="entry name" value="HATPase_c"/>
    <property type="match status" value="1"/>
</dbReference>
<dbReference type="PROSITE" id="PS51371">
    <property type="entry name" value="CBS"/>
    <property type="match status" value="2"/>
</dbReference>
<dbReference type="InterPro" id="IPR005467">
    <property type="entry name" value="His_kinase_dom"/>
</dbReference>
<dbReference type="PRINTS" id="PR00344">
    <property type="entry name" value="BCTRLSENSOR"/>
</dbReference>
<reference evidence="15 16" key="2">
    <citation type="submission" date="2018-06" db="EMBL/GenBank/DDBJ databases">
        <title>Metagenomic assembly of (sub)arctic Cyanobacteria and their associated microbiome from non-axenic cultures.</title>
        <authorList>
            <person name="Baurain D."/>
        </authorList>
    </citation>
    <scope>NUCLEOTIDE SEQUENCE [LARGE SCALE GENOMIC DNA]</scope>
    <source>
        <strain evidence="15">ULC066bin1</strain>
    </source>
</reference>
<name>A0A2W4W1A0_9CYAN</name>
<keyword evidence="5" id="KW-0808">Transferase</keyword>
<evidence type="ECO:0000256" key="2">
    <source>
        <dbReference type="ARBA" id="ARBA00006402"/>
    </source>
</evidence>
<evidence type="ECO:0000256" key="5">
    <source>
        <dbReference type="ARBA" id="ARBA00022679"/>
    </source>
</evidence>
<dbReference type="Gene3D" id="3.30.450.20">
    <property type="entry name" value="PAS domain"/>
    <property type="match status" value="2"/>
</dbReference>
<organism evidence="15 16">
    <name type="scientific">Pseudanabaena frigida</name>
    <dbReference type="NCBI Taxonomy" id="945775"/>
    <lineage>
        <taxon>Bacteria</taxon>
        <taxon>Bacillati</taxon>
        <taxon>Cyanobacteriota</taxon>
        <taxon>Cyanophyceae</taxon>
        <taxon>Pseudanabaenales</taxon>
        <taxon>Pseudanabaenaceae</taxon>
        <taxon>Pseudanabaena</taxon>
    </lineage>
</organism>
<evidence type="ECO:0000256" key="9">
    <source>
        <dbReference type="PROSITE-ProRule" id="PRU00169"/>
    </source>
</evidence>
<dbReference type="CDD" id="cd16922">
    <property type="entry name" value="HATPase_EvgS-ArcB-TorS-like"/>
    <property type="match status" value="1"/>
</dbReference>
<sequence length="920" mass="103056">MNSLPRDILSAISRYPPIVAPELNVIEAIALMDKTGSSYALVGKENFARGMGILTERDIIRLNSQRLPLDQLSVWAVMSHPVVALQISELTDINAVILLFQEHSVRHLLVLEGDRLVGLLEKENLTELLARQVRAFAQNPIAQTQNHLEIGNRQTEDAKFWASEQRSQKLFDALPKISVQGYSSDRQVIYWNDASEKIYGYTSDEALGQNLENLIIPPAMRQDVINFIEAWVNGGEPIPASELTLMAKDGSDVHVYSSHVLLNNSRNEPELYCVDIDLSDHRQTEAALKQSEFQSRAILAVIPDVMFRVGADGICRGFVQNRDFGILPLDADPTGKLIADLMSEEIANQQLYYLQQALLTGELQVYEQQIQIDDRLQDEEVRVVKSGDDEVLFMIRNISDRKQSEAALKQSEMTNRTIIETIPDLLIQMDMEGRYLRMLAGSGVRVIPSNPSDQPEVNNGLPADLAEQRLYYAKQAIETGSLQIYEQIFTVEDEQRYEEVRIAPLNGREVLIIIRDITDAKQVEFERSLNEELIRATRLKDEFLANMSHELRTPLNAILGMTESLVEQIYGDINERQIKALQTIEKSGSHLLELINDILDVAKIESGQMELDCRPTAVVPLCQSSLAFVRQQAISKRIQIETQWQNNLPDVLVDERRMRQVLINLLSNAVKFTADGGQITVEVALTSQEDPLLGMRNHLQIAIADTGIGISPENIHKLFQPFIQIDSALNRKYQGTGLGLALVKRIVELHGGTVGLRSEVGVGSCFTIVIPCDDVIPLTPELENKIDLNRAPSQANHDNYFSILLAEDNEANIAMLSAYLEAYGYHLLFAKNGLEAIAIAQKEQPDLILMDIQMPIMDGLEAIQKIRQIPSLVNVPIIALTALAMTGDRDRCLASGATEYLPKPIKLKELVQTIQNLLNF</sequence>
<dbReference type="Pfam" id="PF00571">
    <property type="entry name" value="CBS"/>
    <property type="match status" value="2"/>
</dbReference>
<accession>A0A2W4W1A0</accession>
<dbReference type="SUPFAM" id="SSF55785">
    <property type="entry name" value="PYP-like sensor domain (PAS domain)"/>
    <property type="match status" value="3"/>
</dbReference>
<dbReference type="GO" id="GO:0005886">
    <property type="term" value="C:plasma membrane"/>
    <property type="evidence" value="ECO:0007669"/>
    <property type="project" value="TreeGrafter"/>
</dbReference>
<gene>
    <name evidence="15" type="ORF">DCF19_16725</name>
</gene>
<dbReference type="NCBIfam" id="TIGR00229">
    <property type="entry name" value="sensory_box"/>
    <property type="match status" value="1"/>
</dbReference>
<evidence type="ECO:0000259" key="12">
    <source>
        <dbReference type="PROSITE" id="PS50110"/>
    </source>
</evidence>
<dbReference type="InterPro" id="IPR036097">
    <property type="entry name" value="HisK_dim/P_sf"/>
</dbReference>
<comment type="caution">
    <text evidence="15">The sequence shown here is derived from an EMBL/GenBank/DDBJ whole genome shotgun (WGS) entry which is preliminary data.</text>
</comment>
<dbReference type="SUPFAM" id="SSF52172">
    <property type="entry name" value="CheY-like"/>
    <property type="match status" value="1"/>
</dbReference>
<dbReference type="SUPFAM" id="SSF47384">
    <property type="entry name" value="Homodimeric domain of signal transducing histidine kinase"/>
    <property type="match status" value="1"/>
</dbReference>
<dbReference type="SMART" id="SM00388">
    <property type="entry name" value="HisKA"/>
    <property type="match status" value="1"/>
</dbReference>
<proteinExistence type="inferred from homology"/>
<evidence type="ECO:0000256" key="3">
    <source>
        <dbReference type="ARBA" id="ARBA00012438"/>
    </source>
</evidence>
<dbReference type="InterPro" id="IPR036890">
    <property type="entry name" value="HATPase_C_sf"/>
</dbReference>
<dbReference type="InterPro" id="IPR001789">
    <property type="entry name" value="Sig_transdc_resp-reg_receiver"/>
</dbReference>
<evidence type="ECO:0000256" key="1">
    <source>
        <dbReference type="ARBA" id="ARBA00000085"/>
    </source>
</evidence>
<dbReference type="PROSITE" id="PS50109">
    <property type="entry name" value="HIS_KIN"/>
    <property type="match status" value="1"/>
</dbReference>
<dbReference type="Gene3D" id="3.10.580.10">
    <property type="entry name" value="CBS-domain"/>
    <property type="match status" value="1"/>
</dbReference>
<keyword evidence="6" id="KW-0418">Kinase</keyword>
<dbReference type="PANTHER" id="PTHR43047">
    <property type="entry name" value="TWO-COMPONENT HISTIDINE PROTEIN KINASE"/>
    <property type="match status" value="1"/>
</dbReference>
<dbReference type="FunFam" id="1.10.287.130:FF:000145">
    <property type="entry name" value="Sensory transduction histidine kinase"/>
    <property type="match status" value="1"/>
</dbReference>
<evidence type="ECO:0000259" key="13">
    <source>
        <dbReference type="PROSITE" id="PS50112"/>
    </source>
</evidence>
<evidence type="ECO:0000256" key="6">
    <source>
        <dbReference type="ARBA" id="ARBA00022777"/>
    </source>
</evidence>
<feature type="domain" description="Response regulatory" evidence="12">
    <location>
        <begin position="802"/>
        <end position="918"/>
    </location>
</feature>
<dbReference type="InterPro" id="IPR013655">
    <property type="entry name" value="PAS_fold_3"/>
</dbReference>
<dbReference type="SMART" id="SM00091">
    <property type="entry name" value="PAS"/>
    <property type="match status" value="1"/>
</dbReference>
<feature type="domain" description="CBS" evidence="14">
    <location>
        <begin position="78"/>
        <end position="136"/>
    </location>
</feature>
<dbReference type="GO" id="GO:0009927">
    <property type="term" value="F:histidine phosphotransfer kinase activity"/>
    <property type="evidence" value="ECO:0007669"/>
    <property type="project" value="TreeGrafter"/>
</dbReference>
<dbReference type="Pfam" id="PF00512">
    <property type="entry name" value="HisKA"/>
    <property type="match status" value="1"/>
</dbReference>
<evidence type="ECO:0000259" key="11">
    <source>
        <dbReference type="PROSITE" id="PS50109"/>
    </source>
</evidence>
<dbReference type="PROSITE" id="PS50112">
    <property type="entry name" value="PAS"/>
    <property type="match status" value="1"/>
</dbReference>
<dbReference type="GO" id="GO:0000155">
    <property type="term" value="F:phosphorelay sensor kinase activity"/>
    <property type="evidence" value="ECO:0007669"/>
    <property type="project" value="InterPro"/>
</dbReference>
<dbReference type="InterPro" id="IPR011006">
    <property type="entry name" value="CheY-like_superfamily"/>
</dbReference>
<keyword evidence="4 9" id="KW-0597">Phosphoprotein</keyword>
<dbReference type="Pfam" id="PF08447">
    <property type="entry name" value="PAS_3"/>
    <property type="match status" value="1"/>
</dbReference>
<dbReference type="FunFam" id="3.30.565.10:FF:000010">
    <property type="entry name" value="Sensor histidine kinase RcsC"/>
    <property type="match status" value="1"/>
</dbReference>
<dbReference type="InterPro" id="IPR003661">
    <property type="entry name" value="HisK_dim/P_dom"/>
</dbReference>
<keyword evidence="7" id="KW-0902">Two-component regulatory system</keyword>
<dbReference type="Proteomes" id="UP000249467">
    <property type="component" value="Unassembled WGS sequence"/>
</dbReference>
<dbReference type="SMART" id="SM00448">
    <property type="entry name" value="REC"/>
    <property type="match status" value="1"/>
</dbReference>
<dbReference type="Gene3D" id="3.40.50.2300">
    <property type="match status" value="1"/>
</dbReference>
<dbReference type="Pfam" id="PF02518">
    <property type="entry name" value="HATPase_c"/>
    <property type="match status" value="1"/>
</dbReference>
<dbReference type="InterPro" id="IPR000644">
    <property type="entry name" value="CBS_dom"/>
</dbReference>
<dbReference type="CDD" id="cd00130">
    <property type="entry name" value="PAS"/>
    <property type="match status" value="1"/>
</dbReference>
<comment type="similarity">
    <text evidence="2">In the N-terminal section; belongs to the phytochrome family.</text>
</comment>
<dbReference type="EMBL" id="QBML01000024">
    <property type="protein sequence ID" value="PZO38322.1"/>
    <property type="molecule type" value="Genomic_DNA"/>
</dbReference>
<protein>
    <recommendedName>
        <fullName evidence="8">Circadian input-output histidine kinase CikA</fullName>
        <ecNumber evidence="3">2.7.13.3</ecNumber>
    </recommendedName>
</protein>
<dbReference type="EC" id="2.7.13.3" evidence="3"/>
<dbReference type="CDD" id="cd00082">
    <property type="entry name" value="HisKA"/>
    <property type="match status" value="1"/>
</dbReference>
<comment type="catalytic activity">
    <reaction evidence="1">
        <text>ATP + protein L-histidine = ADP + protein N-phospho-L-histidine.</text>
        <dbReference type="EC" id="2.7.13.3"/>
    </reaction>
</comment>
<evidence type="ECO:0000256" key="7">
    <source>
        <dbReference type="ARBA" id="ARBA00023012"/>
    </source>
</evidence>
<feature type="domain" description="CBS" evidence="14">
    <location>
        <begin position="12"/>
        <end position="69"/>
    </location>
</feature>
<evidence type="ECO:0000259" key="14">
    <source>
        <dbReference type="PROSITE" id="PS51371"/>
    </source>
</evidence>
<dbReference type="SUPFAM" id="SSF55874">
    <property type="entry name" value="ATPase domain of HSP90 chaperone/DNA topoisomerase II/histidine kinase"/>
    <property type="match status" value="1"/>
</dbReference>
<feature type="domain" description="PAS" evidence="13">
    <location>
        <begin position="183"/>
        <end position="235"/>
    </location>
</feature>
<dbReference type="AlphaFoldDB" id="A0A2W4W1A0"/>
<dbReference type="InterPro" id="IPR003594">
    <property type="entry name" value="HATPase_dom"/>
</dbReference>
<dbReference type="PROSITE" id="PS50110">
    <property type="entry name" value="RESPONSE_REGULATORY"/>
    <property type="match status" value="1"/>
</dbReference>
<reference evidence="15 16" key="1">
    <citation type="submission" date="2018-04" db="EMBL/GenBank/DDBJ databases">
        <authorList>
            <person name="Go L.Y."/>
            <person name="Mitchell J.A."/>
        </authorList>
    </citation>
    <scope>NUCLEOTIDE SEQUENCE [LARGE SCALE GENOMIC DNA]</scope>
    <source>
        <strain evidence="15">ULC066bin1</strain>
    </source>
</reference>
<evidence type="ECO:0000256" key="8">
    <source>
        <dbReference type="ARBA" id="ARBA00074306"/>
    </source>
</evidence>
<evidence type="ECO:0000313" key="16">
    <source>
        <dbReference type="Proteomes" id="UP000249467"/>
    </source>
</evidence>
<dbReference type="Pfam" id="PF00072">
    <property type="entry name" value="Response_reg"/>
    <property type="match status" value="1"/>
</dbReference>
<feature type="domain" description="Histidine kinase" evidence="11">
    <location>
        <begin position="546"/>
        <end position="774"/>
    </location>
</feature>
<dbReference type="SUPFAM" id="SSF54631">
    <property type="entry name" value="CBS-domain pair"/>
    <property type="match status" value="1"/>
</dbReference>
<dbReference type="InterPro" id="IPR000014">
    <property type="entry name" value="PAS"/>
</dbReference>
<evidence type="ECO:0000256" key="4">
    <source>
        <dbReference type="ARBA" id="ARBA00022553"/>
    </source>
</evidence>
<feature type="modified residue" description="4-aspartylphosphate" evidence="9">
    <location>
        <position position="851"/>
    </location>
</feature>
<dbReference type="Gene3D" id="3.30.565.10">
    <property type="entry name" value="Histidine kinase-like ATPase, C-terminal domain"/>
    <property type="match status" value="1"/>
</dbReference>
<dbReference type="SMART" id="SM00116">
    <property type="entry name" value="CBS"/>
    <property type="match status" value="2"/>
</dbReference>
<keyword evidence="10" id="KW-0129">CBS domain</keyword>
<dbReference type="PANTHER" id="PTHR43047:SF63">
    <property type="entry name" value="HISTIDINE KINASE"/>
    <property type="match status" value="1"/>
</dbReference>
<dbReference type="Gene3D" id="1.10.287.130">
    <property type="match status" value="1"/>
</dbReference>
<dbReference type="InterPro" id="IPR046342">
    <property type="entry name" value="CBS_dom_sf"/>
</dbReference>
<evidence type="ECO:0000256" key="10">
    <source>
        <dbReference type="PROSITE-ProRule" id="PRU00703"/>
    </source>
</evidence>
<dbReference type="InterPro" id="IPR004358">
    <property type="entry name" value="Sig_transdc_His_kin-like_C"/>
</dbReference>
<evidence type="ECO:0000313" key="15">
    <source>
        <dbReference type="EMBL" id="PZO38322.1"/>
    </source>
</evidence>
<dbReference type="InterPro" id="IPR035965">
    <property type="entry name" value="PAS-like_dom_sf"/>
</dbReference>